<dbReference type="Pfam" id="PF13920">
    <property type="entry name" value="zf-C3HC4_3"/>
    <property type="match status" value="1"/>
</dbReference>
<dbReference type="GO" id="GO:0061630">
    <property type="term" value="F:ubiquitin protein ligase activity"/>
    <property type="evidence" value="ECO:0007669"/>
    <property type="project" value="UniProtKB-EC"/>
</dbReference>
<evidence type="ECO:0000313" key="4">
    <source>
        <dbReference type="EMBL" id="OLQ08409.1"/>
    </source>
</evidence>
<dbReference type="Gene3D" id="3.30.40.10">
    <property type="entry name" value="Zinc/RING finger domain, C3HC4 (zinc finger)"/>
    <property type="match status" value="1"/>
</dbReference>
<dbReference type="SUPFAM" id="SSF57850">
    <property type="entry name" value="RING/U-box"/>
    <property type="match status" value="1"/>
</dbReference>
<reference evidence="4 5" key="1">
    <citation type="submission" date="2016-02" db="EMBL/GenBank/DDBJ databases">
        <title>Genome analysis of coral dinoflagellate symbionts highlights evolutionary adaptations to a symbiotic lifestyle.</title>
        <authorList>
            <person name="Aranda M."/>
            <person name="Li Y."/>
            <person name="Liew Y.J."/>
            <person name="Baumgarten S."/>
            <person name="Simakov O."/>
            <person name="Wilson M."/>
            <person name="Piel J."/>
            <person name="Ashoor H."/>
            <person name="Bougouffa S."/>
            <person name="Bajic V.B."/>
            <person name="Ryu T."/>
            <person name="Ravasi T."/>
            <person name="Bayer T."/>
            <person name="Micklem G."/>
            <person name="Kim H."/>
            <person name="Bhak J."/>
            <person name="Lajeunesse T.C."/>
            <person name="Voolstra C.R."/>
        </authorList>
    </citation>
    <scope>NUCLEOTIDE SEQUENCE [LARGE SCALE GENOMIC DNA]</scope>
    <source>
        <strain evidence="4 5">CCMP2467</strain>
    </source>
</reference>
<name>A0A1Q9ELT5_SYMMI</name>
<proteinExistence type="predicted"/>
<keyword evidence="1" id="KW-0863">Zinc-finger</keyword>
<evidence type="ECO:0000313" key="5">
    <source>
        <dbReference type="Proteomes" id="UP000186817"/>
    </source>
</evidence>
<dbReference type="OrthoDB" id="414254at2759"/>
<dbReference type="PROSITE" id="PS50089">
    <property type="entry name" value="ZF_RING_2"/>
    <property type="match status" value="1"/>
</dbReference>
<keyword evidence="5" id="KW-1185">Reference proteome</keyword>
<dbReference type="Proteomes" id="UP000186817">
    <property type="component" value="Unassembled WGS sequence"/>
</dbReference>
<dbReference type="PANTHER" id="PTHR22996">
    <property type="entry name" value="MAHOGUNIN"/>
    <property type="match status" value="1"/>
</dbReference>
<gene>
    <name evidence="4" type="primary">LUL2</name>
    <name evidence="4" type="ORF">AK812_SmicGene8085</name>
</gene>
<dbReference type="SMART" id="SM00184">
    <property type="entry name" value="RING"/>
    <property type="match status" value="1"/>
</dbReference>
<organism evidence="4 5">
    <name type="scientific">Symbiodinium microadriaticum</name>
    <name type="common">Dinoflagellate</name>
    <name type="synonym">Zooxanthella microadriatica</name>
    <dbReference type="NCBI Taxonomy" id="2951"/>
    <lineage>
        <taxon>Eukaryota</taxon>
        <taxon>Sar</taxon>
        <taxon>Alveolata</taxon>
        <taxon>Dinophyceae</taxon>
        <taxon>Suessiales</taxon>
        <taxon>Symbiodiniaceae</taxon>
        <taxon>Symbiodinium</taxon>
    </lineage>
</organism>
<feature type="domain" description="RING-type" evidence="3">
    <location>
        <begin position="236"/>
        <end position="276"/>
    </location>
</feature>
<dbReference type="AlphaFoldDB" id="A0A1Q9ELT5"/>
<dbReference type="EMBL" id="LSRX01000118">
    <property type="protein sequence ID" value="OLQ08409.1"/>
    <property type="molecule type" value="Genomic_DNA"/>
</dbReference>
<dbReference type="GO" id="GO:0008270">
    <property type="term" value="F:zinc ion binding"/>
    <property type="evidence" value="ECO:0007669"/>
    <property type="project" value="UniProtKB-KW"/>
</dbReference>
<sequence length="318" mass="34677">MGCAASAQDASPYHVQPRPPASSQPSAARRQEAPQQPQQQPQARPQAASSKADSESKVASAPLVRSLVALRRDSIKLVSETTEWFLDFELDAKDPGVATAFFLAVGGLEAGANMTLSAPSSARSSSEAPFQAALKQPMRLHLYTGGDLRIQLSDNFDVKEDKFHVMLDLRAEHGDLKAVVAQRSCLELTFDDAGHGQVHVHTQLVECANVVRALTPLYGTMPNPRKLGGSFEGGECVICLEKPKEVAILHCRHVCLCSSCAKITSSTWSFQCPVCRGRVAGMVGMSQVEAEAEDAQVRPFHKCTEYYQRPLRQYPLMR</sequence>
<protein>
    <submittedName>
        <fullName evidence="4">Putative E3 ubiquitin-protein ligase LUL2</fullName>
    </submittedName>
</protein>
<evidence type="ECO:0000256" key="2">
    <source>
        <dbReference type="SAM" id="MobiDB-lite"/>
    </source>
</evidence>
<dbReference type="InterPro" id="IPR001841">
    <property type="entry name" value="Znf_RING"/>
</dbReference>
<comment type="caution">
    <text evidence="4">The sequence shown here is derived from an EMBL/GenBank/DDBJ whole genome shotgun (WGS) entry which is preliminary data.</text>
</comment>
<dbReference type="PANTHER" id="PTHR22996:SF0">
    <property type="entry name" value="RE60872P-RELATED"/>
    <property type="match status" value="1"/>
</dbReference>
<evidence type="ECO:0000256" key="1">
    <source>
        <dbReference type="PROSITE-ProRule" id="PRU00175"/>
    </source>
</evidence>
<keyword evidence="1" id="KW-0479">Metal-binding</keyword>
<dbReference type="InterPro" id="IPR013083">
    <property type="entry name" value="Znf_RING/FYVE/PHD"/>
</dbReference>
<dbReference type="GO" id="GO:0016567">
    <property type="term" value="P:protein ubiquitination"/>
    <property type="evidence" value="ECO:0007669"/>
    <property type="project" value="TreeGrafter"/>
</dbReference>
<accession>A0A1Q9ELT5</accession>
<feature type="compositionally biased region" description="Low complexity" evidence="2">
    <location>
        <begin position="23"/>
        <end position="50"/>
    </location>
</feature>
<dbReference type="InterPro" id="IPR045194">
    <property type="entry name" value="MGRN1/RNF157-like"/>
</dbReference>
<feature type="region of interest" description="Disordered" evidence="2">
    <location>
        <begin position="1"/>
        <end position="57"/>
    </location>
</feature>
<evidence type="ECO:0000259" key="3">
    <source>
        <dbReference type="PROSITE" id="PS50089"/>
    </source>
</evidence>
<keyword evidence="1" id="KW-0862">Zinc</keyword>